<dbReference type="Pfam" id="PF01584">
    <property type="entry name" value="CheW"/>
    <property type="match status" value="1"/>
</dbReference>
<dbReference type="PROSITE" id="PS50110">
    <property type="entry name" value="RESPONSE_REGULATORY"/>
    <property type="match status" value="1"/>
</dbReference>
<dbReference type="InterPro" id="IPR005467">
    <property type="entry name" value="His_kinase_dom"/>
</dbReference>
<feature type="region of interest" description="Disordered" evidence="8">
    <location>
        <begin position="198"/>
        <end position="225"/>
    </location>
</feature>
<keyword evidence="5" id="KW-0418">Kinase</keyword>
<dbReference type="Gene3D" id="2.30.30.40">
    <property type="entry name" value="SH3 Domains"/>
    <property type="match status" value="1"/>
</dbReference>
<dbReference type="InterPro" id="IPR004105">
    <property type="entry name" value="CheA-like_dim"/>
</dbReference>
<evidence type="ECO:0000259" key="10">
    <source>
        <dbReference type="PROSITE" id="PS50110"/>
    </source>
</evidence>
<dbReference type="InterPro" id="IPR036061">
    <property type="entry name" value="CheW-like_dom_sf"/>
</dbReference>
<feature type="modified residue" description="4-aspartylphosphate" evidence="7">
    <location>
        <position position="950"/>
    </location>
</feature>
<evidence type="ECO:0000256" key="4">
    <source>
        <dbReference type="ARBA" id="ARBA00022679"/>
    </source>
</evidence>
<dbReference type="InterPro" id="IPR003594">
    <property type="entry name" value="HATPase_dom"/>
</dbReference>
<evidence type="ECO:0000259" key="12">
    <source>
        <dbReference type="PROSITE" id="PS50894"/>
    </source>
</evidence>
<evidence type="ECO:0000259" key="9">
    <source>
        <dbReference type="PROSITE" id="PS50109"/>
    </source>
</evidence>
<feature type="modified residue" description="Phosphohistidine" evidence="6">
    <location>
        <position position="281"/>
    </location>
</feature>
<feature type="domain" description="Response regulatory" evidence="10">
    <location>
        <begin position="901"/>
        <end position="1017"/>
    </location>
</feature>
<dbReference type="PROSITE" id="PS50851">
    <property type="entry name" value="CHEW"/>
    <property type="match status" value="1"/>
</dbReference>
<dbReference type="SMART" id="SM01231">
    <property type="entry name" value="H-kinase_dim"/>
    <property type="match status" value="1"/>
</dbReference>
<proteinExistence type="predicted"/>
<evidence type="ECO:0000256" key="5">
    <source>
        <dbReference type="ARBA" id="ARBA00022777"/>
    </source>
</evidence>
<dbReference type="RefSeq" id="WP_236889032.1">
    <property type="nucleotide sequence ID" value="NZ_AP024488.1"/>
</dbReference>
<dbReference type="SMART" id="SM00387">
    <property type="entry name" value="HATPase_c"/>
    <property type="match status" value="1"/>
</dbReference>
<dbReference type="Pfam" id="PF00072">
    <property type="entry name" value="Response_reg"/>
    <property type="match status" value="1"/>
</dbReference>
<dbReference type="Gene3D" id="3.40.50.2300">
    <property type="match status" value="1"/>
</dbReference>
<dbReference type="PROSITE" id="PS50894">
    <property type="entry name" value="HPT"/>
    <property type="match status" value="2"/>
</dbReference>
<dbReference type="InterPro" id="IPR004358">
    <property type="entry name" value="Sig_transdc_His_kin-like_C"/>
</dbReference>
<dbReference type="SUPFAM" id="SSF55874">
    <property type="entry name" value="ATPase domain of HSP90 chaperone/DNA topoisomerase II/histidine kinase"/>
    <property type="match status" value="1"/>
</dbReference>
<comment type="catalytic activity">
    <reaction evidence="1">
        <text>ATP + protein L-histidine = ADP + protein N-phospho-L-histidine.</text>
        <dbReference type="EC" id="2.7.13.3"/>
    </reaction>
</comment>
<dbReference type="SMART" id="SM00073">
    <property type="entry name" value="HPT"/>
    <property type="match status" value="2"/>
</dbReference>
<dbReference type="Gene3D" id="1.20.120.160">
    <property type="entry name" value="HPT domain"/>
    <property type="match status" value="2"/>
</dbReference>
<dbReference type="SUPFAM" id="SSF47226">
    <property type="entry name" value="Histidine-containing phosphotransfer domain, HPT domain"/>
    <property type="match status" value="2"/>
</dbReference>
<evidence type="ECO:0000256" key="6">
    <source>
        <dbReference type="PROSITE-ProRule" id="PRU00110"/>
    </source>
</evidence>
<protein>
    <recommendedName>
        <fullName evidence="2">histidine kinase</fullName>
        <ecNumber evidence="2">2.7.13.3</ecNumber>
    </recommendedName>
</protein>
<evidence type="ECO:0000256" key="8">
    <source>
        <dbReference type="SAM" id="MobiDB-lite"/>
    </source>
</evidence>
<dbReference type="Gene3D" id="3.30.565.10">
    <property type="entry name" value="Histidine kinase-like ATPase, C-terminal domain"/>
    <property type="match status" value="1"/>
</dbReference>
<keyword evidence="4" id="KW-0808">Transferase</keyword>
<dbReference type="InterPro" id="IPR001789">
    <property type="entry name" value="Sig_transdc_resp-reg_receiver"/>
</dbReference>
<keyword evidence="3 7" id="KW-0597">Phosphoprotein</keyword>
<evidence type="ECO:0000259" key="11">
    <source>
        <dbReference type="PROSITE" id="PS50851"/>
    </source>
</evidence>
<dbReference type="InterPro" id="IPR011006">
    <property type="entry name" value="CheY-like_superfamily"/>
</dbReference>
<accession>A0ABN6F5F5</accession>
<name>A0ABN6F5F5_9BACT</name>
<dbReference type="EMBL" id="AP024488">
    <property type="protein sequence ID" value="BCS97628.1"/>
    <property type="molecule type" value="Genomic_DNA"/>
</dbReference>
<evidence type="ECO:0000256" key="1">
    <source>
        <dbReference type="ARBA" id="ARBA00000085"/>
    </source>
</evidence>
<feature type="domain" description="Histidine kinase" evidence="9">
    <location>
        <begin position="539"/>
        <end position="736"/>
    </location>
</feature>
<dbReference type="InterPro" id="IPR008207">
    <property type="entry name" value="Sig_transdc_His_kin_Hpt_dom"/>
</dbReference>
<reference evidence="13 14" key="1">
    <citation type="submission" date="2021-02" db="EMBL/GenBank/DDBJ databases">
        <title>Complete genome of Desulfoluna sp. strain ASN36.</title>
        <authorList>
            <person name="Takahashi A."/>
            <person name="Kojima H."/>
            <person name="Fukui M."/>
        </authorList>
    </citation>
    <scope>NUCLEOTIDE SEQUENCE [LARGE SCALE GENOMIC DNA]</scope>
    <source>
        <strain evidence="13 14">ASN36</strain>
    </source>
</reference>
<dbReference type="EC" id="2.7.13.3" evidence="2"/>
<feature type="domain" description="HPt" evidence="12">
    <location>
        <begin position="1"/>
        <end position="105"/>
    </location>
</feature>
<dbReference type="SUPFAM" id="SSF50341">
    <property type="entry name" value="CheW-like"/>
    <property type="match status" value="1"/>
</dbReference>
<dbReference type="PANTHER" id="PTHR43395">
    <property type="entry name" value="SENSOR HISTIDINE KINASE CHEA"/>
    <property type="match status" value="1"/>
</dbReference>
<dbReference type="PANTHER" id="PTHR43395:SF8">
    <property type="entry name" value="HISTIDINE KINASE"/>
    <property type="match status" value="1"/>
</dbReference>
<dbReference type="SMART" id="SM00260">
    <property type="entry name" value="CheW"/>
    <property type="match status" value="1"/>
</dbReference>
<feature type="compositionally biased region" description="Basic and acidic residues" evidence="8">
    <location>
        <begin position="214"/>
        <end position="225"/>
    </location>
</feature>
<organism evidence="13 14">
    <name type="scientific">Desulfoluna limicola</name>
    <dbReference type="NCBI Taxonomy" id="2810562"/>
    <lineage>
        <taxon>Bacteria</taxon>
        <taxon>Pseudomonadati</taxon>
        <taxon>Thermodesulfobacteriota</taxon>
        <taxon>Desulfobacteria</taxon>
        <taxon>Desulfobacterales</taxon>
        <taxon>Desulfolunaceae</taxon>
        <taxon>Desulfoluna</taxon>
    </lineage>
</organism>
<evidence type="ECO:0000256" key="2">
    <source>
        <dbReference type="ARBA" id="ARBA00012438"/>
    </source>
</evidence>
<dbReference type="PROSITE" id="PS50109">
    <property type="entry name" value="HIS_KIN"/>
    <property type="match status" value="1"/>
</dbReference>
<feature type="modified residue" description="Phosphohistidine" evidence="6">
    <location>
        <position position="48"/>
    </location>
</feature>
<dbReference type="SMART" id="SM00448">
    <property type="entry name" value="REC"/>
    <property type="match status" value="1"/>
</dbReference>
<evidence type="ECO:0000256" key="3">
    <source>
        <dbReference type="ARBA" id="ARBA00022553"/>
    </source>
</evidence>
<dbReference type="Proteomes" id="UP001320148">
    <property type="component" value="Chromosome"/>
</dbReference>
<evidence type="ECO:0000256" key="7">
    <source>
        <dbReference type="PROSITE-ProRule" id="PRU00169"/>
    </source>
</evidence>
<dbReference type="InterPro" id="IPR036641">
    <property type="entry name" value="HPT_dom_sf"/>
</dbReference>
<dbReference type="PRINTS" id="PR00344">
    <property type="entry name" value="BCTRLSENSOR"/>
</dbReference>
<evidence type="ECO:0000313" key="14">
    <source>
        <dbReference type="Proteomes" id="UP001320148"/>
    </source>
</evidence>
<sequence length="1019" mass="110109">MGSQDSSIVKGFIDEVKTYIPSLYGGIDTLRRAPDSPDVTQELYRLVHIVHGAASLVGLNGLSHTAAQMEDTLEEVMDGTLPVGAGLLDAMGATVGNFEAYTTGEVPCRADEESIIIDTVRVFRRVRGLPEAGDEKVLHGILEEMGFADEGGGCEADGLFQPALSGDGMGRPQAVDPLEADGGMLFVGEDDLAVPAPFSFGQPEPCVSPDPEDSTEKPTHEEDSHPAFMTPEIIAVFYEEVEEHFEAINRNLEALEKDVIRVVPLGEGEKEKVRQVRRAVHTIKGASSLVGVAGLPGWAHSVEDLLDWLFDEAQEVGPDVVSALLKSTDIMEAFISDPSRVRQDDMAVLRQEFRRISGVPLTPGAHEVPLGSLAGVGEETSGIFDSANVEEDGASDAEASQPLVAGTFRVGMEKLDELVNLASEQIIALSAFDQKMDAFLSTVGELDLSRERLRETSRNLEVGYEVKAIQKPGSRDAGPGGEGGDSFSDFDSLELDRYSEFNLMIRDLAESVVDIGEIYSGMQNFHSDFEGYITRQRVLLSELQGKLMHIRMAPMSVITTRMRRAVRDVADRLGKKVRLTIRGEGIELDRVIWEKLSDPLLHILRNAADHGIEPPRVRKEAGKPETGIIAVSASREGNQVVIRIRDDGAGLNLEAIRRRAEGLFGDAAAAMGGDELVGLLFTPGFTTREDVTEISGRGVGMDVVKTNIEELKGSVRISHPEAGHGTVLTVRIPLTLAVIRAILCTAGGQTFAVPLNDISDILRVYPENMIYEPMESVRVGEDVFPLYHLSRALGMPDAVSGLSGVGDRPIVLKIESSDRTGAFAVDSLLGQQEIVIKSLGSHLQYVKGISGATVMGDGSIVPIVDVSELFSEETGSVAGVHPGETHQAVPSGAFVHASPLKIMIVDDSVSVRQVVARLMEGQGWQVTTAKDGIEALERLPIAAPDLIVLDVEMPRMNGYEFLAARRSNVAHRNIPVVMLTSRSTAKYREKARALGADGFVVKPFNDNEFLTLIHSLTVN</sequence>
<feature type="domain" description="CheW-like" evidence="11">
    <location>
        <begin position="738"/>
        <end position="875"/>
    </location>
</feature>
<gene>
    <name evidence="13" type="ORF">DSLASN_32600</name>
</gene>
<feature type="domain" description="HPt" evidence="12">
    <location>
        <begin position="226"/>
        <end position="338"/>
    </location>
</feature>
<evidence type="ECO:0000313" key="13">
    <source>
        <dbReference type="EMBL" id="BCS97628.1"/>
    </source>
</evidence>
<dbReference type="InterPro" id="IPR036890">
    <property type="entry name" value="HATPase_C_sf"/>
</dbReference>
<dbReference type="CDD" id="cd00088">
    <property type="entry name" value="HPT"/>
    <property type="match status" value="2"/>
</dbReference>
<dbReference type="Pfam" id="PF01627">
    <property type="entry name" value="Hpt"/>
    <property type="match status" value="2"/>
</dbReference>
<keyword evidence="14" id="KW-1185">Reference proteome</keyword>
<dbReference type="InterPro" id="IPR051315">
    <property type="entry name" value="Bact_Chemotaxis_CheA"/>
</dbReference>
<dbReference type="Pfam" id="PF02518">
    <property type="entry name" value="HATPase_c"/>
    <property type="match status" value="1"/>
</dbReference>
<dbReference type="InterPro" id="IPR002545">
    <property type="entry name" value="CheW-lke_dom"/>
</dbReference>
<dbReference type="SUPFAM" id="SSF52172">
    <property type="entry name" value="CheY-like"/>
    <property type="match status" value="1"/>
</dbReference>